<accession>A0ABQ8Q179</accession>
<reference evidence="1" key="1">
    <citation type="submission" date="2022-08" db="EMBL/GenBank/DDBJ databases">
        <authorList>
            <consortium name="DOE Joint Genome Institute"/>
            <person name="Min B."/>
            <person name="Riley R."/>
            <person name="Sierra-Patev S."/>
            <person name="Naranjo-Ortiz M."/>
            <person name="Looney B."/>
            <person name="Konkel Z."/>
            <person name="Slot J.C."/>
            <person name="Sakamoto Y."/>
            <person name="Steenwyk J.L."/>
            <person name="Rokas A."/>
            <person name="Carro J."/>
            <person name="Camarero S."/>
            <person name="Ferreira P."/>
            <person name="Molpeceres G."/>
            <person name="Ruiz-Duenas F.J."/>
            <person name="Serrano A."/>
            <person name="Henrissat B."/>
            <person name="Drula E."/>
            <person name="Hughes K.W."/>
            <person name="Mata J.L."/>
            <person name="Ishikawa N.K."/>
            <person name="Vargas-Isla R."/>
            <person name="Ushijima S."/>
            <person name="Smith C.A."/>
            <person name="Ahrendt S."/>
            <person name="Andreopoulos W."/>
            <person name="He G."/>
            <person name="Labutti K."/>
            <person name="Lipzen A."/>
            <person name="Ng V."/>
            <person name="Sandor L."/>
            <person name="Barry K."/>
            <person name="Martinez A.T."/>
            <person name="Xiao Y."/>
            <person name="Gibbons J.G."/>
            <person name="Terashima K."/>
            <person name="Hibbett D.S."/>
            <person name="Grigoriev I.V."/>
        </authorList>
    </citation>
    <scope>NUCLEOTIDE SEQUENCE</scope>
    <source>
        <strain evidence="1">TFB10827</strain>
    </source>
</reference>
<keyword evidence="2" id="KW-1185">Reference proteome</keyword>
<organism evidence="1 2">
    <name type="scientific">Lentinula boryana</name>
    <dbReference type="NCBI Taxonomy" id="40481"/>
    <lineage>
        <taxon>Eukaryota</taxon>
        <taxon>Fungi</taxon>
        <taxon>Dikarya</taxon>
        <taxon>Basidiomycota</taxon>
        <taxon>Agaricomycotina</taxon>
        <taxon>Agaricomycetes</taxon>
        <taxon>Agaricomycetidae</taxon>
        <taxon>Agaricales</taxon>
        <taxon>Marasmiineae</taxon>
        <taxon>Omphalotaceae</taxon>
        <taxon>Lentinula</taxon>
    </lineage>
</organism>
<protein>
    <submittedName>
        <fullName evidence="1">Uncharacterized protein</fullName>
    </submittedName>
</protein>
<gene>
    <name evidence="1" type="ORF">F5050DRAFT_1715413</name>
</gene>
<comment type="caution">
    <text evidence="1">The sequence shown here is derived from an EMBL/GenBank/DDBJ whole genome shotgun (WGS) entry which is preliminary data.</text>
</comment>
<evidence type="ECO:0000313" key="1">
    <source>
        <dbReference type="EMBL" id="KAJ3992282.1"/>
    </source>
</evidence>
<dbReference type="EMBL" id="MU790875">
    <property type="protein sequence ID" value="KAJ3992282.1"/>
    <property type="molecule type" value="Genomic_DNA"/>
</dbReference>
<sequence>MSKTVTSQDRRKYFLADISDRLSQAKKLANANGKYTKAIYTWPEDGASVIMKVISLKTSPDDVIGEAKALSKINDLKETGLVKMRSIVNTRMFPAIVMSKKTGESYFSSKAYKQADKKAKEALLQSVKEKVCEEVARVASTTGILH</sequence>
<dbReference type="Proteomes" id="UP001163828">
    <property type="component" value="Unassembled WGS sequence"/>
</dbReference>
<evidence type="ECO:0000313" key="2">
    <source>
        <dbReference type="Proteomes" id="UP001163828"/>
    </source>
</evidence>
<name>A0ABQ8Q179_9AGAR</name>
<proteinExistence type="predicted"/>